<proteinExistence type="predicted"/>
<protein>
    <submittedName>
        <fullName evidence="1">Uncharacterized protein</fullName>
    </submittedName>
</protein>
<reference evidence="1" key="1">
    <citation type="submission" date="2018-02" db="EMBL/GenBank/DDBJ databases">
        <title>The genomes of Aspergillus section Nigri reveals drivers in fungal speciation.</title>
        <authorList>
            <consortium name="DOE Joint Genome Institute"/>
            <person name="Vesth T.C."/>
            <person name="Nybo J."/>
            <person name="Theobald S."/>
            <person name="Brandl J."/>
            <person name="Frisvad J.C."/>
            <person name="Nielsen K.F."/>
            <person name="Lyhne E.K."/>
            <person name="Kogle M.E."/>
            <person name="Kuo A."/>
            <person name="Riley R."/>
            <person name="Clum A."/>
            <person name="Nolan M."/>
            <person name="Lipzen A."/>
            <person name="Salamov A."/>
            <person name="Henrissat B."/>
            <person name="Wiebenga A."/>
            <person name="De vries R.P."/>
            <person name="Grigoriev I.V."/>
            <person name="Mortensen U.H."/>
            <person name="Andersen M.R."/>
            <person name="Baker S.E."/>
        </authorList>
    </citation>
    <scope>NUCLEOTIDE SEQUENCE</scope>
    <source>
        <strain evidence="1">CBS 621.78</strain>
    </source>
</reference>
<gene>
    <name evidence="1" type="ORF">BO95DRAFT_102249</name>
</gene>
<organism evidence="1 2">
    <name type="scientific">Aspergillus brunneoviolaceus CBS 621.78</name>
    <dbReference type="NCBI Taxonomy" id="1450534"/>
    <lineage>
        <taxon>Eukaryota</taxon>
        <taxon>Fungi</taxon>
        <taxon>Dikarya</taxon>
        <taxon>Ascomycota</taxon>
        <taxon>Pezizomycotina</taxon>
        <taxon>Eurotiomycetes</taxon>
        <taxon>Eurotiomycetidae</taxon>
        <taxon>Eurotiales</taxon>
        <taxon>Aspergillaceae</taxon>
        <taxon>Aspergillus</taxon>
        <taxon>Aspergillus subgen. Circumdati</taxon>
    </lineage>
</organism>
<dbReference type="EMBL" id="KZ825336">
    <property type="protein sequence ID" value="RAH46488.1"/>
    <property type="molecule type" value="Genomic_DNA"/>
</dbReference>
<evidence type="ECO:0000313" key="2">
    <source>
        <dbReference type="Proteomes" id="UP000249057"/>
    </source>
</evidence>
<name>A0ACD1GBF4_9EURO</name>
<dbReference type="Proteomes" id="UP000249057">
    <property type="component" value="Unassembled WGS sequence"/>
</dbReference>
<keyword evidence="2" id="KW-1185">Reference proteome</keyword>
<accession>A0ACD1GBF4</accession>
<evidence type="ECO:0000313" key="1">
    <source>
        <dbReference type="EMBL" id="RAH46488.1"/>
    </source>
</evidence>
<sequence length="283" mass="31270">MVACPIYIELDWIPANLLSPLRDRSIDIPIPKNLLLSKLPSSGICCCLSITGDPRGSFSMHSPIARSTKSTVRPSRHPLVRRHPPNYPAMASSSQVALSISDYLIQTSKAVLRAFWEKIFHLCEQPSWGCCDRSHAIPCIVVSLCLRQTGDPLTSSISRPPRSTDQHAKPAYLRSYDLNHFSNCANSFVLLFSFSLGSNRCASAMGPADNGRPMTTTAPDPQLSTLMLVERANGHCGAVVWMVQLHTGRTRVQWSPLAMVPRLASRTMMTLSLWHDAGFRCLL</sequence>